<dbReference type="InterPro" id="IPR006862">
    <property type="entry name" value="Thio_Ohase/aa_AcTrfase"/>
</dbReference>
<feature type="active site" description="Charge relay system" evidence="2">
    <location>
        <position position="334"/>
    </location>
</feature>
<evidence type="ECO:0000313" key="5">
    <source>
        <dbReference type="EMBL" id="CAD5115227.1"/>
    </source>
</evidence>
<evidence type="ECO:0000259" key="4">
    <source>
        <dbReference type="Pfam" id="PF08840"/>
    </source>
</evidence>
<dbReference type="EMBL" id="CAJFCJ010000006">
    <property type="protein sequence ID" value="CAD5115227.1"/>
    <property type="molecule type" value="Genomic_DNA"/>
</dbReference>
<dbReference type="InterPro" id="IPR042490">
    <property type="entry name" value="Thio_Ohase/BAAT_N"/>
</dbReference>
<dbReference type="FunFam" id="3.40.50.1820:FF:000024">
    <property type="entry name" value="acyl-coenzyme A thioesterase 4"/>
    <property type="match status" value="1"/>
</dbReference>
<organism evidence="5 6">
    <name type="scientific">Dimorphilus gyrociliatus</name>
    <dbReference type="NCBI Taxonomy" id="2664684"/>
    <lineage>
        <taxon>Eukaryota</taxon>
        <taxon>Metazoa</taxon>
        <taxon>Spiralia</taxon>
        <taxon>Lophotrochozoa</taxon>
        <taxon>Annelida</taxon>
        <taxon>Polychaeta</taxon>
        <taxon>Polychaeta incertae sedis</taxon>
        <taxon>Dinophilidae</taxon>
        <taxon>Dimorphilus</taxon>
    </lineage>
</organism>
<gene>
    <name evidence="5" type="ORF">DGYR_LOCUS3985</name>
</gene>
<dbReference type="Proteomes" id="UP000549394">
    <property type="component" value="Unassembled WGS sequence"/>
</dbReference>
<evidence type="ECO:0000259" key="3">
    <source>
        <dbReference type="Pfam" id="PF04775"/>
    </source>
</evidence>
<proteinExistence type="inferred from homology"/>
<dbReference type="GO" id="GO:0006637">
    <property type="term" value="P:acyl-CoA metabolic process"/>
    <property type="evidence" value="ECO:0007669"/>
    <property type="project" value="InterPro"/>
</dbReference>
<feature type="domain" description="Acyl-CoA thioester hydrolase/bile acid-CoA amino acid N-acetyltransferase" evidence="3">
    <location>
        <begin position="18"/>
        <end position="153"/>
    </location>
</feature>
<dbReference type="GO" id="GO:0047617">
    <property type="term" value="F:fatty acyl-CoA hydrolase activity"/>
    <property type="evidence" value="ECO:0007669"/>
    <property type="project" value="TreeGrafter"/>
</dbReference>
<feature type="domain" description="BAAT/Acyl-CoA thioester hydrolase C-terminal" evidence="4">
    <location>
        <begin position="214"/>
        <end position="418"/>
    </location>
</feature>
<dbReference type="InterPro" id="IPR016662">
    <property type="entry name" value="Acyl-CoA_thioEstase_long-chain"/>
</dbReference>
<reference evidence="5 6" key="1">
    <citation type="submission" date="2020-08" db="EMBL/GenBank/DDBJ databases">
        <authorList>
            <person name="Hejnol A."/>
        </authorList>
    </citation>
    <scope>NUCLEOTIDE SEQUENCE [LARGE SCALE GENOMIC DNA]</scope>
</reference>
<dbReference type="GO" id="GO:0006631">
    <property type="term" value="P:fatty acid metabolic process"/>
    <property type="evidence" value="ECO:0007669"/>
    <property type="project" value="TreeGrafter"/>
</dbReference>
<comment type="caution">
    <text evidence="5">The sequence shown here is derived from an EMBL/GenBank/DDBJ whole genome shotgun (WGS) entry which is preliminary data.</text>
</comment>
<evidence type="ECO:0000256" key="1">
    <source>
        <dbReference type="ARBA" id="ARBA00006538"/>
    </source>
</evidence>
<dbReference type="PANTHER" id="PTHR10824:SF4">
    <property type="entry name" value="ACYL-COENZYME A THIOESTERASE 1-LIKE"/>
    <property type="match status" value="1"/>
</dbReference>
<dbReference type="OrthoDB" id="6347013at2759"/>
<protein>
    <submittedName>
        <fullName evidence="5">DgyrCDS4220</fullName>
    </submittedName>
</protein>
<dbReference type="InterPro" id="IPR014940">
    <property type="entry name" value="BAAT_C"/>
</dbReference>
<dbReference type="Pfam" id="PF08840">
    <property type="entry name" value="BAAT_C"/>
    <property type="match status" value="1"/>
</dbReference>
<feature type="active site" description="Charge relay system" evidence="2">
    <location>
        <position position="243"/>
    </location>
</feature>
<comment type="similarity">
    <text evidence="1">Belongs to the C/M/P thioester hydrolase family.</text>
</comment>
<keyword evidence="6" id="KW-1185">Reference proteome</keyword>
<feature type="active site" description="Charge relay system" evidence="2">
    <location>
        <position position="368"/>
    </location>
</feature>
<name>A0A7I8VHT0_9ANNE</name>
<dbReference type="Gene3D" id="2.60.40.2240">
    <property type="entry name" value="Acyl-CoA thioester hydrolase/BAAT N-terminal domain"/>
    <property type="match status" value="1"/>
</dbReference>
<dbReference type="Pfam" id="PF04775">
    <property type="entry name" value="Bile_Hydr_Trans"/>
    <property type="match status" value="1"/>
</dbReference>
<dbReference type="SUPFAM" id="SSF53474">
    <property type="entry name" value="alpha/beta-Hydrolases"/>
    <property type="match status" value="1"/>
</dbReference>
<sequence>MLSTSVSISVQPGSALVDDSVDIVVKNLKPKQKVTIASYSNDSNVKMVSNAYFEANDNGQVSCTNDESLGGTYKGKHADGLFWSQKNAINQRDGLRYLKKDITTPINVKLAVFDGHIDICDEKPFTSNSYLSVTQLDRWYLDQENVDRKEIAEGNIRGTLFMPKGKGPFKGIVDLFGTGGGLFEHRGALFSSRGFAVLCLGYFDYRDIPPNIDIPLDYFEEGVKFLESQEKVEKGGVGVIGLSLGAEIALMMVNYIPLVKAACIINGTAFLTFERKYKGRLVAEKTTDMDYDRIVNTEEGMVFKGVSQHYTPESVLPLNQTADCRIMVIAGEDDCNTDSVLSGHIVRDQIKKLNYNNFEMLSYPNTGHLIEPPHSPLCKVCYHKYVGTNLIYGGSTYEHAMAQIDSWRKMKNFFKKYVPNGNVPKSNY</sequence>
<dbReference type="PIRSF" id="PIRSF016521">
    <property type="entry name" value="Acyl-CoA_hydro"/>
    <property type="match status" value="1"/>
</dbReference>
<evidence type="ECO:0000256" key="2">
    <source>
        <dbReference type="PIRSR" id="PIRSR016521-1"/>
    </source>
</evidence>
<dbReference type="InterPro" id="IPR029058">
    <property type="entry name" value="AB_hydrolase_fold"/>
</dbReference>
<dbReference type="AlphaFoldDB" id="A0A7I8VHT0"/>
<dbReference type="Gene3D" id="3.40.50.1820">
    <property type="entry name" value="alpha/beta hydrolase"/>
    <property type="match status" value="1"/>
</dbReference>
<dbReference type="PANTHER" id="PTHR10824">
    <property type="entry name" value="ACYL-COENZYME A THIOESTERASE-RELATED"/>
    <property type="match status" value="1"/>
</dbReference>
<accession>A0A7I8VHT0</accession>
<evidence type="ECO:0000313" key="6">
    <source>
        <dbReference type="Proteomes" id="UP000549394"/>
    </source>
</evidence>